<evidence type="ECO:0000313" key="3">
    <source>
        <dbReference type="EMBL" id="KKL48488.1"/>
    </source>
</evidence>
<dbReference type="InterPro" id="IPR007072">
    <property type="entry name" value="RNMT_CmcI"/>
</dbReference>
<dbReference type="Gene3D" id="3.40.50.150">
    <property type="entry name" value="Vaccinia Virus protein VP39"/>
    <property type="match status" value="1"/>
</dbReference>
<keyword evidence="2" id="KW-0808">Transferase</keyword>
<dbReference type="PANTHER" id="PTHR40048">
    <property type="entry name" value="RHAMNOSYL O-METHYLTRANSFERASE"/>
    <property type="match status" value="1"/>
</dbReference>
<dbReference type="GO" id="GO:0005886">
    <property type="term" value="C:plasma membrane"/>
    <property type="evidence" value="ECO:0007669"/>
    <property type="project" value="TreeGrafter"/>
</dbReference>
<protein>
    <recommendedName>
        <fullName evidence="4">Rhamnosyl O-methyltransferase</fullName>
    </recommendedName>
</protein>
<reference evidence="3" key="1">
    <citation type="journal article" date="2015" name="Nature">
        <title>Complex archaea that bridge the gap between prokaryotes and eukaryotes.</title>
        <authorList>
            <person name="Spang A."/>
            <person name="Saw J.H."/>
            <person name="Jorgensen S.L."/>
            <person name="Zaremba-Niedzwiedzka K."/>
            <person name="Martijn J."/>
            <person name="Lind A.E."/>
            <person name="van Eijk R."/>
            <person name="Schleper C."/>
            <person name="Guy L."/>
            <person name="Ettema T.J."/>
        </authorList>
    </citation>
    <scope>NUCLEOTIDE SEQUENCE</scope>
</reference>
<evidence type="ECO:0008006" key="4">
    <source>
        <dbReference type="Google" id="ProtNLM"/>
    </source>
</evidence>
<dbReference type="AlphaFoldDB" id="A0A0F9CGN5"/>
<evidence type="ECO:0000256" key="2">
    <source>
        <dbReference type="ARBA" id="ARBA00022679"/>
    </source>
</evidence>
<evidence type="ECO:0000256" key="1">
    <source>
        <dbReference type="ARBA" id="ARBA00022603"/>
    </source>
</evidence>
<sequence>MRVVDVVAPDEVTGTRVTEEVSVAIIDSFHHLLYNTHAWQRTYWRGYPVYKIPSDMFLYQEIIYATRPDYVVETGTAQGGAALFFADMLALMGHGEVITIDENFQPDYPKHPKIRYISSNSLAAMPAVRDIVKGKRVLVSLDSDHHKANVLKELEAYSPMATEYLVVEDTNIGHPVDIGFDDGPMEAVTEFLKTHKEFEIEPMAHKFLVTFNPNGWLRRVR</sequence>
<dbReference type="GO" id="GO:0008168">
    <property type="term" value="F:methyltransferase activity"/>
    <property type="evidence" value="ECO:0007669"/>
    <property type="project" value="UniProtKB-KW"/>
</dbReference>
<keyword evidence="1" id="KW-0489">Methyltransferase</keyword>
<name>A0A0F9CGN5_9ZZZZ</name>
<comment type="caution">
    <text evidence="3">The sequence shown here is derived from an EMBL/GenBank/DDBJ whole genome shotgun (WGS) entry which is preliminary data.</text>
</comment>
<dbReference type="SUPFAM" id="SSF53335">
    <property type="entry name" value="S-adenosyl-L-methionine-dependent methyltransferases"/>
    <property type="match status" value="1"/>
</dbReference>
<dbReference type="GO" id="GO:0032259">
    <property type="term" value="P:methylation"/>
    <property type="evidence" value="ECO:0007669"/>
    <property type="project" value="UniProtKB-KW"/>
</dbReference>
<gene>
    <name evidence="3" type="ORF">LCGC14_2325010</name>
</gene>
<dbReference type="GO" id="GO:0008610">
    <property type="term" value="P:lipid biosynthetic process"/>
    <property type="evidence" value="ECO:0007669"/>
    <property type="project" value="InterPro"/>
</dbReference>
<dbReference type="InterPro" id="IPR029063">
    <property type="entry name" value="SAM-dependent_MTases_sf"/>
</dbReference>
<dbReference type="Pfam" id="PF04989">
    <property type="entry name" value="RMNT_CmcI"/>
    <property type="match status" value="1"/>
</dbReference>
<dbReference type="GO" id="GO:0071770">
    <property type="term" value="P:DIM/DIP cell wall layer assembly"/>
    <property type="evidence" value="ECO:0007669"/>
    <property type="project" value="TreeGrafter"/>
</dbReference>
<dbReference type="PANTHER" id="PTHR40048:SF1">
    <property type="entry name" value="RHAMNOSYL O-METHYLTRANSFERASE"/>
    <property type="match status" value="1"/>
</dbReference>
<organism evidence="3">
    <name type="scientific">marine sediment metagenome</name>
    <dbReference type="NCBI Taxonomy" id="412755"/>
    <lineage>
        <taxon>unclassified sequences</taxon>
        <taxon>metagenomes</taxon>
        <taxon>ecological metagenomes</taxon>
    </lineage>
</organism>
<proteinExistence type="predicted"/>
<accession>A0A0F9CGN5</accession>
<dbReference type="EMBL" id="LAZR01033305">
    <property type="protein sequence ID" value="KKL48488.1"/>
    <property type="molecule type" value="Genomic_DNA"/>
</dbReference>